<keyword evidence="2" id="KW-0540">Nuclease</keyword>
<reference evidence="5" key="1">
    <citation type="journal article" date="2021" name="Proc. Natl. Acad. Sci. U.S.A.">
        <title>Three genomes in the algal genus Volvox reveal the fate of a haploid sex-determining region after a transition to homothallism.</title>
        <authorList>
            <person name="Yamamoto K."/>
            <person name="Hamaji T."/>
            <person name="Kawai-Toyooka H."/>
            <person name="Matsuzaki R."/>
            <person name="Takahashi F."/>
            <person name="Nishimura Y."/>
            <person name="Kawachi M."/>
            <person name="Noguchi H."/>
            <person name="Minakuchi Y."/>
            <person name="Umen J.G."/>
            <person name="Toyoda A."/>
            <person name="Nozaki H."/>
        </authorList>
    </citation>
    <scope>NUCLEOTIDE SEQUENCE</scope>
    <source>
        <strain evidence="5">NIES-3786</strain>
    </source>
</reference>
<gene>
    <name evidence="5" type="ORF">Vretifemale_3164</name>
</gene>
<proteinExistence type="inferred from homology"/>
<dbReference type="GO" id="GO:0008310">
    <property type="term" value="F:single-stranded DNA 3'-5' DNA exonuclease activity"/>
    <property type="evidence" value="ECO:0007669"/>
    <property type="project" value="TreeGrafter"/>
</dbReference>
<comment type="similarity">
    <text evidence="1">Belongs to the metallo-dependent hydrolases superfamily. TatD-type hydrolase family.</text>
</comment>
<keyword evidence="6" id="KW-1185">Reference proteome</keyword>
<organism evidence="5 6">
    <name type="scientific">Volvox reticuliferus</name>
    <dbReference type="NCBI Taxonomy" id="1737510"/>
    <lineage>
        <taxon>Eukaryota</taxon>
        <taxon>Viridiplantae</taxon>
        <taxon>Chlorophyta</taxon>
        <taxon>core chlorophytes</taxon>
        <taxon>Chlorophyceae</taxon>
        <taxon>CS clade</taxon>
        <taxon>Chlamydomonadales</taxon>
        <taxon>Volvocaceae</taxon>
        <taxon>Volvox</taxon>
    </lineage>
</organism>
<dbReference type="EMBL" id="BNCP01000004">
    <property type="protein sequence ID" value="GIL72875.1"/>
    <property type="molecule type" value="Genomic_DNA"/>
</dbReference>
<dbReference type="SUPFAM" id="SSF51556">
    <property type="entry name" value="Metallo-dependent hydrolases"/>
    <property type="match status" value="1"/>
</dbReference>
<evidence type="ECO:0000256" key="3">
    <source>
        <dbReference type="ARBA" id="ARBA00022723"/>
    </source>
</evidence>
<dbReference type="InterPro" id="IPR001130">
    <property type="entry name" value="TatD-like"/>
</dbReference>
<evidence type="ECO:0000256" key="2">
    <source>
        <dbReference type="ARBA" id="ARBA00022722"/>
    </source>
</evidence>
<dbReference type="OrthoDB" id="6079689at2759"/>
<dbReference type="Proteomes" id="UP000747110">
    <property type="component" value="Unassembled WGS sequence"/>
</dbReference>
<dbReference type="InterPro" id="IPR018228">
    <property type="entry name" value="DNase_TatD-rel_CS"/>
</dbReference>
<dbReference type="InterPro" id="IPR050891">
    <property type="entry name" value="TatD-type_Hydrolase"/>
</dbReference>
<evidence type="ECO:0000313" key="6">
    <source>
        <dbReference type="Proteomes" id="UP000747110"/>
    </source>
</evidence>
<evidence type="ECO:0000256" key="1">
    <source>
        <dbReference type="ARBA" id="ARBA00009275"/>
    </source>
</evidence>
<keyword evidence="3" id="KW-0479">Metal-binding</keyword>
<keyword evidence="4" id="KW-0378">Hydrolase</keyword>
<evidence type="ECO:0008006" key="7">
    <source>
        <dbReference type="Google" id="ProtNLM"/>
    </source>
</evidence>
<sequence length="161" mass="17347">MHCRDAGKQFANILSRHMPLPAAAVVHCFTGSRQELDSFLQLGLYIGITGWICDDRPERGGPELASLLCSIPRDRLMIETDAPYLAPRSIKPSRARPGRNEPALLPHVLMAAAAAIGITPEEVRPQPSSGDWLHRSALLIVIVGSGPLSSGNLRSPGVMQP</sequence>
<dbReference type="PANTHER" id="PTHR10060:SF15">
    <property type="entry name" value="DEOXYRIBONUCLEASE TATDN1"/>
    <property type="match status" value="1"/>
</dbReference>
<dbReference type="Pfam" id="PF01026">
    <property type="entry name" value="TatD_DNase"/>
    <property type="match status" value="1"/>
</dbReference>
<protein>
    <recommendedName>
        <fullName evidence="7">TatD related DNase</fullName>
    </recommendedName>
</protein>
<accession>A0A8J4C715</accession>
<name>A0A8J4C715_9CHLO</name>
<dbReference type="Gene3D" id="3.20.20.140">
    <property type="entry name" value="Metal-dependent hydrolases"/>
    <property type="match status" value="1"/>
</dbReference>
<dbReference type="PROSITE" id="PS01091">
    <property type="entry name" value="TATD_3"/>
    <property type="match status" value="1"/>
</dbReference>
<dbReference type="PANTHER" id="PTHR10060">
    <property type="entry name" value="TATD FAMILY DEOXYRIBONUCLEASE"/>
    <property type="match status" value="1"/>
</dbReference>
<comment type="caution">
    <text evidence="5">The sequence shown here is derived from an EMBL/GenBank/DDBJ whole genome shotgun (WGS) entry which is preliminary data.</text>
</comment>
<evidence type="ECO:0000313" key="5">
    <source>
        <dbReference type="EMBL" id="GIL72875.1"/>
    </source>
</evidence>
<dbReference type="InterPro" id="IPR032466">
    <property type="entry name" value="Metal_Hydrolase"/>
</dbReference>
<dbReference type="GO" id="GO:0046872">
    <property type="term" value="F:metal ion binding"/>
    <property type="evidence" value="ECO:0007669"/>
    <property type="project" value="UniProtKB-KW"/>
</dbReference>
<dbReference type="AlphaFoldDB" id="A0A8J4C715"/>
<evidence type="ECO:0000256" key="4">
    <source>
        <dbReference type="ARBA" id="ARBA00022801"/>
    </source>
</evidence>
<dbReference type="GO" id="GO:0005829">
    <property type="term" value="C:cytosol"/>
    <property type="evidence" value="ECO:0007669"/>
    <property type="project" value="TreeGrafter"/>
</dbReference>